<feature type="domain" description="Auxiliary Activity family 9 catalytic" evidence="4">
    <location>
        <begin position="59"/>
        <end position="191"/>
    </location>
</feature>
<dbReference type="EMBL" id="JAPUFD010000002">
    <property type="protein sequence ID" value="MDI1485852.1"/>
    <property type="molecule type" value="Genomic_DNA"/>
</dbReference>
<feature type="chain" id="PRO_5041364739" description="AA9 family lytic polysaccharide monooxygenase" evidence="3">
    <location>
        <begin position="21"/>
        <end position="409"/>
    </location>
</feature>
<comment type="function">
    <text evidence="1">Lytic polysaccharide monooxygenase (LMPO) that depolymerizes crystalline and amorphous polysaccharides via the oxidation of scissile alpha- or beta-(1-4)-glycosidic bonds, yielding C1 and/or C4 oxidation products. Catalysis by LPMOs requires the reduction of the active-site copper from Cu(II) to Cu(I) by a reducing agent and H(2)O(2) or O(2) as a cosubstrate.</text>
</comment>
<comment type="subcellular location">
    <subcellularLocation>
        <location evidence="1">Secreted</location>
    </subcellularLocation>
</comment>
<keyword evidence="1" id="KW-0964">Secreted</keyword>
<dbReference type="PANTHER" id="PTHR36182">
    <property type="entry name" value="PROTEIN, PUTATIVE (AFU_ORTHOLOGUE AFUA_6G10930)-RELATED"/>
    <property type="match status" value="1"/>
</dbReference>
<keyword evidence="3" id="KW-0732">Signal</keyword>
<comment type="domain">
    <text evidence="1">Has a modular structure: an endo-beta-1,4-glucanase catalytic module at the N-terminus, a linker rich in serines and threonines, and a C-terminal carbohydrate-binding module (CBM).</text>
</comment>
<dbReference type="Gene3D" id="2.70.50.70">
    <property type="match status" value="1"/>
</dbReference>
<feature type="region of interest" description="Disordered" evidence="2">
    <location>
        <begin position="244"/>
        <end position="298"/>
    </location>
</feature>
<keyword evidence="1" id="KW-0119">Carbohydrate metabolism</keyword>
<evidence type="ECO:0000259" key="4">
    <source>
        <dbReference type="Pfam" id="PF03443"/>
    </source>
</evidence>
<dbReference type="GO" id="GO:0005576">
    <property type="term" value="C:extracellular region"/>
    <property type="evidence" value="ECO:0007669"/>
    <property type="project" value="UniProtKB-SubCell"/>
</dbReference>
<dbReference type="GO" id="GO:0008810">
    <property type="term" value="F:cellulase activity"/>
    <property type="evidence" value="ECO:0007669"/>
    <property type="project" value="UniProtKB-UniRule"/>
</dbReference>
<dbReference type="EC" id="1.14.99.56" evidence="1"/>
<keyword evidence="1" id="KW-1015">Disulfide bond</keyword>
<gene>
    <name evidence="5" type="ORF">OHK93_004041</name>
</gene>
<dbReference type="GO" id="GO:0030245">
    <property type="term" value="P:cellulose catabolic process"/>
    <property type="evidence" value="ECO:0007669"/>
    <property type="project" value="UniProtKB-UniRule"/>
</dbReference>
<accession>A0AA43TVM2</accession>
<feature type="compositionally biased region" description="Low complexity" evidence="2">
    <location>
        <begin position="265"/>
        <end position="282"/>
    </location>
</feature>
<proteinExistence type="predicted"/>
<dbReference type="GO" id="GO:0030248">
    <property type="term" value="F:cellulose binding"/>
    <property type="evidence" value="ECO:0007669"/>
    <property type="project" value="UniProtKB-UniRule"/>
</dbReference>
<reference evidence="5" key="1">
    <citation type="journal article" date="2023" name="Genome Biol. Evol.">
        <title>First Whole Genome Sequence and Flow Cytometry Genome Size Data for the Lichen-Forming Fungus Ramalina farinacea (Ascomycota).</title>
        <authorList>
            <person name="Llewellyn T."/>
            <person name="Mian S."/>
            <person name="Hill R."/>
            <person name="Leitch I.J."/>
            <person name="Gaya E."/>
        </authorList>
    </citation>
    <scope>NUCLEOTIDE SEQUENCE</scope>
    <source>
        <strain evidence="5">LIQ254RAFAR</strain>
    </source>
</reference>
<dbReference type="InterPro" id="IPR005103">
    <property type="entry name" value="AA9_LPMO"/>
</dbReference>
<comment type="caution">
    <text evidence="5">The sequence shown here is derived from an EMBL/GenBank/DDBJ whole genome shotgun (WGS) entry which is preliminary data.</text>
</comment>
<feature type="region of interest" description="Disordered" evidence="2">
    <location>
        <begin position="312"/>
        <end position="358"/>
    </location>
</feature>
<dbReference type="Pfam" id="PF03443">
    <property type="entry name" value="AA9"/>
    <property type="match status" value="1"/>
</dbReference>
<dbReference type="Proteomes" id="UP001161017">
    <property type="component" value="Unassembled WGS sequence"/>
</dbReference>
<evidence type="ECO:0000256" key="3">
    <source>
        <dbReference type="SAM" id="SignalP"/>
    </source>
</evidence>
<feature type="signal peptide" evidence="3">
    <location>
        <begin position="1"/>
        <end position="20"/>
    </location>
</feature>
<name>A0AA43TVM2_9LECA</name>
<dbReference type="PANTHER" id="PTHR36182:SF2">
    <property type="entry name" value="LYTIC POLYSACCHARIDE MONOOXYGENASE"/>
    <property type="match status" value="1"/>
</dbReference>
<evidence type="ECO:0000256" key="2">
    <source>
        <dbReference type="SAM" id="MobiDB-lite"/>
    </source>
</evidence>
<evidence type="ECO:0000313" key="6">
    <source>
        <dbReference type="Proteomes" id="UP001161017"/>
    </source>
</evidence>
<feature type="compositionally biased region" description="Low complexity" evidence="2">
    <location>
        <begin position="325"/>
        <end position="352"/>
    </location>
</feature>
<evidence type="ECO:0000256" key="1">
    <source>
        <dbReference type="RuleBase" id="RU368122"/>
    </source>
</evidence>
<dbReference type="AlphaFoldDB" id="A0AA43TVM2"/>
<feature type="compositionally biased region" description="Gly residues" evidence="2">
    <location>
        <begin position="244"/>
        <end position="264"/>
    </location>
</feature>
<organism evidence="5 6">
    <name type="scientific">Ramalina farinacea</name>
    <dbReference type="NCBI Taxonomy" id="258253"/>
    <lineage>
        <taxon>Eukaryota</taxon>
        <taxon>Fungi</taxon>
        <taxon>Dikarya</taxon>
        <taxon>Ascomycota</taxon>
        <taxon>Pezizomycotina</taxon>
        <taxon>Lecanoromycetes</taxon>
        <taxon>OSLEUM clade</taxon>
        <taxon>Lecanoromycetidae</taxon>
        <taxon>Lecanorales</taxon>
        <taxon>Lecanorineae</taxon>
        <taxon>Ramalinaceae</taxon>
        <taxon>Ramalina</taxon>
    </lineage>
</organism>
<protein>
    <recommendedName>
        <fullName evidence="1">AA9 family lytic polysaccharide monooxygenase</fullName>
        <ecNumber evidence="1">1.14.99.56</ecNumber>
    </recommendedName>
    <alternativeName>
        <fullName evidence="1">Endo-beta-1,4-glucanase</fullName>
    </alternativeName>
    <alternativeName>
        <fullName evidence="1">Glycosyl hydrolase 61 family protein</fullName>
    </alternativeName>
</protein>
<sequence length="409" mass="40576">MPSIKALLAASTVTFAAVNAHMILLTPPPYGNPDSSPLLAAGGDFPCKNIPSTGGQVTEMAVGSSQQLSFKGSAVHGGGSCQVSLTTDANPTKQSKWQVIYSVMGGCPSKSAAGNLPENPDSTGSDKYDYKIPAGITPGSYVLAWTWFNKIGNREMYMNCANVKITGGSSKRDSYPNATMPTLTERDTPSFPNMFVAQIPTTACEVAESTDAQFPDPGQYVDKFGVPSALKPPTGAGCSLGPAAAGGSGGSGGSANAGASGGSGSATSSGGAANSGSSPDTGMSGGTDGSAAAASGSSASPAATSAAAASPAAASPSSASPPPISNSSTGSTGSSSSGSPSTSTSCTSPGQSICSPDGKQVGTCDTDMKVVMIPVPEGTVCKGGLISWPRQRRSFGHVRRQHSLGKWSF</sequence>
<comment type="catalytic activity">
    <reaction evidence="1">
        <text>[(1-&gt;4)-beta-D-glucosyl]n+m + reduced acceptor + O2 = 4-dehydro-beta-D-glucosyl-[(1-&gt;4)-beta-D-glucosyl]n-1 + [(1-&gt;4)-beta-D-glucosyl]m + acceptor + H2O.</text>
        <dbReference type="EC" id="1.14.99.56"/>
    </reaction>
</comment>
<keyword evidence="6" id="KW-1185">Reference proteome</keyword>
<evidence type="ECO:0000313" key="5">
    <source>
        <dbReference type="EMBL" id="MDI1485852.1"/>
    </source>
</evidence>
<keyword evidence="1" id="KW-0624">Polysaccharide degradation</keyword>
<feature type="compositionally biased region" description="Low complexity" evidence="2">
    <location>
        <begin position="289"/>
        <end position="298"/>
    </location>
</feature>
<keyword evidence="1" id="KW-0136">Cellulose degradation</keyword>